<evidence type="ECO:0000313" key="2">
    <source>
        <dbReference type="EMBL" id="KAK2091533.1"/>
    </source>
</evidence>
<protein>
    <submittedName>
        <fullName evidence="2">Uncharacterized protein</fullName>
    </submittedName>
</protein>
<proteinExistence type="predicted"/>
<feature type="region of interest" description="Disordered" evidence="1">
    <location>
        <begin position="1"/>
        <end position="31"/>
    </location>
</feature>
<keyword evidence="3" id="KW-1185">Reference proteome</keyword>
<organism evidence="2 3">
    <name type="scientific">Saguinus oedipus</name>
    <name type="common">Cotton-top tamarin</name>
    <name type="synonym">Oedipomidas oedipus</name>
    <dbReference type="NCBI Taxonomy" id="9490"/>
    <lineage>
        <taxon>Eukaryota</taxon>
        <taxon>Metazoa</taxon>
        <taxon>Chordata</taxon>
        <taxon>Craniata</taxon>
        <taxon>Vertebrata</taxon>
        <taxon>Euteleostomi</taxon>
        <taxon>Mammalia</taxon>
        <taxon>Eutheria</taxon>
        <taxon>Euarchontoglires</taxon>
        <taxon>Primates</taxon>
        <taxon>Haplorrhini</taxon>
        <taxon>Platyrrhini</taxon>
        <taxon>Cebidae</taxon>
        <taxon>Callitrichinae</taxon>
        <taxon>Saguinus</taxon>
    </lineage>
</organism>
<comment type="caution">
    <text evidence="2">The sequence shown here is derived from an EMBL/GenBank/DDBJ whole genome shotgun (WGS) entry which is preliminary data.</text>
</comment>
<reference evidence="2 3" key="1">
    <citation type="submission" date="2023-05" db="EMBL/GenBank/DDBJ databases">
        <title>B98-5 Cell Line De Novo Hybrid Assembly: An Optical Mapping Approach.</title>
        <authorList>
            <person name="Kananen K."/>
            <person name="Auerbach J.A."/>
            <person name="Kautto E."/>
            <person name="Blachly J.S."/>
        </authorList>
    </citation>
    <scope>NUCLEOTIDE SEQUENCE [LARGE SCALE GENOMIC DNA]</scope>
    <source>
        <strain evidence="2">B95-8</strain>
        <tissue evidence="2">Cell line</tissue>
    </source>
</reference>
<dbReference type="EMBL" id="JASSZA010000016">
    <property type="protein sequence ID" value="KAK2091533.1"/>
    <property type="molecule type" value="Genomic_DNA"/>
</dbReference>
<gene>
    <name evidence="2" type="ORF">P7K49_030817</name>
</gene>
<evidence type="ECO:0000256" key="1">
    <source>
        <dbReference type="SAM" id="MobiDB-lite"/>
    </source>
</evidence>
<evidence type="ECO:0000313" key="3">
    <source>
        <dbReference type="Proteomes" id="UP001266305"/>
    </source>
</evidence>
<accession>A0ABQ9U393</accession>
<dbReference type="Proteomes" id="UP001266305">
    <property type="component" value="Unassembled WGS sequence"/>
</dbReference>
<sequence>MQNRQEIVREGRKQGSAHSKEADEARGIENKGIRPSSSFLMELSEFSTWLGTDYKFCLT</sequence>
<name>A0ABQ9U393_SAGOE</name>